<keyword evidence="4 7" id="KW-0812">Transmembrane</keyword>
<dbReference type="AlphaFoldDB" id="A0A5R9GH80"/>
<evidence type="ECO:0000256" key="7">
    <source>
        <dbReference type="RuleBase" id="RU363032"/>
    </source>
</evidence>
<sequence length="288" mass="32281">MVIRDRQETVVTVVSYAILLLMTLLCILPFVRLLAMSFSSEGFVQAGQVLLWPKGFTTGAVQFVFGSFAFQRAFWITASATLAFTALALVMTVLTAYPLSRRYLKGARFFSLMIVFTMLFNGGIIPTYLVVRTLGLLDTFWALLIPHMISAFNVIILMSFFRSVPQDFEESAKLDGASNWKVLLHIIVPLSKPVLATITLFYAVFRWNSWFDVLMYVNSSHLYTLQIVLKNLINSSNGSIMTVYVAHEHALLSVQGAAVLFTILPILIVYPFLQKYFVKGVFIGGIKG</sequence>
<evidence type="ECO:0000313" key="9">
    <source>
        <dbReference type="EMBL" id="TLS52123.1"/>
    </source>
</evidence>
<evidence type="ECO:0000256" key="4">
    <source>
        <dbReference type="ARBA" id="ARBA00022692"/>
    </source>
</evidence>
<dbReference type="Proteomes" id="UP000309676">
    <property type="component" value="Unassembled WGS sequence"/>
</dbReference>
<evidence type="ECO:0000313" key="10">
    <source>
        <dbReference type="Proteomes" id="UP000309676"/>
    </source>
</evidence>
<accession>A0A5R9GH80</accession>
<dbReference type="GO" id="GO:0055085">
    <property type="term" value="P:transmembrane transport"/>
    <property type="evidence" value="ECO:0007669"/>
    <property type="project" value="InterPro"/>
</dbReference>
<evidence type="ECO:0000256" key="6">
    <source>
        <dbReference type="ARBA" id="ARBA00023136"/>
    </source>
</evidence>
<organism evidence="9 10">
    <name type="scientific">Paenibacillus antri</name>
    <dbReference type="NCBI Taxonomy" id="2582848"/>
    <lineage>
        <taxon>Bacteria</taxon>
        <taxon>Bacillati</taxon>
        <taxon>Bacillota</taxon>
        <taxon>Bacilli</taxon>
        <taxon>Bacillales</taxon>
        <taxon>Paenibacillaceae</taxon>
        <taxon>Paenibacillus</taxon>
    </lineage>
</organism>
<evidence type="ECO:0000256" key="5">
    <source>
        <dbReference type="ARBA" id="ARBA00022989"/>
    </source>
</evidence>
<dbReference type="SUPFAM" id="SSF161098">
    <property type="entry name" value="MetI-like"/>
    <property type="match status" value="1"/>
</dbReference>
<keyword evidence="6 7" id="KW-0472">Membrane</keyword>
<comment type="caution">
    <text evidence="9">The sequence shown here is derived from an EMBL/GenBank/DDBJ whole genome shotgun (WGS) entry which is preliminary data.</text>
</comment>
<dbReference type="OrthoDB" id="9810086at2"/>
<protein>
    <submittedName>
        <fullName evidence="9">Carbohydrate ABC transporter permease</fullName>
    </submittedName>
</protein>
<keyword evidence="2 7" id="KW-0813">Transport</keyword>
<feature type="transmembrane region" description="Helical" evidence="7">
    <location>
        <begin position="9"/>
        <end position="31"/>
    </location>
</feature>
<evidence type="ECO:0000256" key="3">
    <source>
        <dbReference type="ARBA" id="ARBA00022475"/>
    </source>
</evidence>
<dbReference type="PANTHER" id="PTHR43744:SF9">
    <property type="entry name" value="POLYGALACTURONAN_RHAMNOGALACTURONAN TRANSPORT SYSTEM PERMEASE PROTEIN YTCP"/>
    <property type="match status" value="1"/>
</dbReference>
<feature type="transmembrane region" description="Helical" evidence="7">
    <location>
        <begin position="182"/>
        <end position="205"/>
    </location>
</feature>
<dbReference type="PANTHER" id="PTHR43744">
    <property type="entry name" value="ABC TRANSPORTER PERMEASE PROTEIN MG189-RELATED-RELATED"/>
    <property type="match status" value="1"/>
</dbReference>
<proteinExistence type="inferred from homology"/>
<keyword evidence="10" id="KW-1185">Reference proteome</keyword>
<feature type="transmembrane region" description="Helical" evidence="7">
    <location>
        <begin position="109"/>
        <end position="129"/>
    </location>
</feature>
<dbReference type="RefSeq" id="WP_138194367.1">
    <property type="nucleotide sequence ID" value="NZ_VCIW01000006.1"/>
</dbReference>
<comment type="similarity">
    <text evidence="7">Belongs to the binding-protein-dependent transport system permease family.</text>
</comment>
<dbReference type="Pfam" id="PF00528">
    <property type="entry name" value="BPD_transp_1"/>
    <property type="match status" value="1"/>
</dbReference>
<dbReference type="GO" id="GO:0005886">
    <property type="term" value="C:plasma membrane"/>
    <property type="evidence" value="ECO:0007669"/>
    <property type="project" value="UniProtKB-SubCell"/>
</dbReference>
<name>A0A5R9GH80_9BACL</name>
<feature type="transmembrane region" description="Helical" evidence="7">
    <location>
        <begin position="73"/>
        <end position="97"/>
    </location>
</feature>
<gene>
    <name evidence="9" type="ORF">FE782_12240</name>
</gene>
<dbReference type="InterPro" id="IPR000515">
    <property type="entry name" value="MetI-like"/>
</dbReference>
<evidence type="ECO:0000256" key="2">
    <source>
        <dbReference type="ARBA" id="ARBA00022448"/>
    </source>
</evidence>
<dbReference type="Gene3D" id="1.10.3720.10">
    <property type="entry name" value="MetI-like"/>
    <property type="match status" value="1"/>
</dbReference>
<evidence type="ECO:0000259" key="8">
    <source>
        <dbReference type="PROSITE" id="PS50928"/>
    </source>
</evidence>
<evidence type="ECO:0000256" key="1">
    <source>
        <dbReference type="ARBA" id="ARBA00004651"/>
    </source>
</evidence>
<dbReference type="CDD" id="cd06261">
    <property type="entry name" value="TM_PBP2"/>
    <property type="match status" value="1"/>
</dbReference>
<feature type="transmembrane region" description="Helical" evidence="7">
    <location>
        <begin position="141"/>
        <end position="161"/>
    </location>
</feature>
<dbReference type="InterPro" id="IPR035906">
    <property type="entry name" value="MetI-like_sf"/>
</dbReference>
<feature type="transmembrane region" description="Helical" evidence="7">
    <location>
        <begin position="250"/>
        <end position="273"/>
    </location>
</feature>
<reference evidence="9 10" key="1">
    <citation type="submission" date="2019-05" db="EMBL/GenBank/DDBJ databases">
        <authorList>
            <person name="Narsing Rao M.P."/>
            <person name="Li W.J."/>
        </authorList>
    </citation>
    <scope>NUCLEOTIDE SEQUENCE [LARGE SCALE GENOMIC DNA]</scope>
    <source>
        <strain evidence="9 10">SYSU_K30003</strain>
    </source>
</reference>
<dbReference type="EMBL" id="VCIW01000006">
    <property type="protein sequence ID" value="TLS52123.1"/>
    <property type="molecule type" value="Genomic_DNA"/>
</dbReference>
<dbReference type="PROSITE" id="PS50928">
    <property type="entry name" value="ABC_TM1"/>
    <property type="match status" value="1"/>
</dbReference>
<keyword evidence="5 7" id="KW-1133">Transmembrane helix</keyword>
<feature type="domain" description="ABC transmembrane type-1" evidence="8">
    <location>
        <begin position="74"/>
        <end position="273"/>
    </location>
</feature>
<comment type="subcellular location">
    <subcellularLocation>
        <location evidence="1 7">Cell membrane</location>
        <topology evidence="1 7">Multi-pass membrane protein</topology>
    </subcellularLocation>
</comment>
<keyword evidence="3" id="KW-1003">Cell membrane</keyword>